<dbReference type="eggNOG" id="ENOG502S5YZ">
    <property type="taxonomic scope" value="Eukaryota"/>
</dbReference>
<dbReference type="InterPro" id="IPR001810">
    <property type="entry name" value="F-box_dom"/>
</dbReference>
<dbReference type="OrthoDB" id="2687876at2759"/>
<dbReference type="AlphaFoldDB" id="R7YS02"/>
<organism evidence="2 3">
    <name type="scientific">Coniosporium apollinis (strain CBS 100218)</name>
    <name type="common">Rock-inhabiting black yeast</name>
    <dbReference type="NCBI Taxonomy" id="1168221"/>
    <lineage>
        <taxon>Eukaryota</taxon>
        <taxon>Fungi</taxon>
        <taxon>Dikarya</taxon>
        <taxon>Ascomycota</taxon>
        <taxon>Pezizomycotina</taxon>
        <taxon>Dothideomycetes</taxon>
        <taxon>Dothideomycetes incertae sedis</taxon>
        <taxon>Coniosporium</taxon>
    </lineage>
</organism>
<dbReference type="Proteomes" id="UP000016924">
    <property type="component" value="Unassembled WGS sequence"/>
</dbReference>
<reference evidence="3" key="1">
    <citation type="submission" date="2012-06" db="EMBL/GenBank/DDBJ databases">
        <title>The genome sequence of Coniosporium apollinis CBS 100218.</title>
        <authorList>
            <consortium name="The Broad Institute Genome Sequencing Platform"/>
            <person name="Cuomo C."/>
            <person name="Gorbushina A."/>
            <person name="Noack S."/>
            <person name="Walker B."/>
            <person name="Young S.K."/>
            <person name="Zeng Q."/>
            <person name="Gargeya S."/>
            <person name="Fitzgerald M."/>
            <person name="Haas B."/>
            <person name="Abouelleil A."/>
            <person name="Alvarado L."/>
            <person name="Arachchi H.M."/>
            <person name="Berlin A.M."/>
            <person name="Chapman S.B."/>
            <person name="Goldberg J."/>
            <person name="Griggs A."/>
            <person name="Gujja S."/>
            <person name="Hansen M."/>
            <person name="Howarth C."/>
            <person name="Imamovic A."/>
            <person name="Larimer J."/>
            <person name="McCowan C."/>
            <person name="Montmayeur A."/>
            <person name="Murphy C."/>
            <person name="Neiman D."/>
            <person name="Pearson M."/>
            <person name="Priest M."/>
            <person name="Roberts A."/>
            <person name="Saif S."/>
            <person name="Shea T."/>
            <person name="Sisk P."/>
            <person name="Sykes S."/>
            <person name="Wortman J."/>
            <person name="Nusbaum C."/>
            <person name="Birren B."/>
        </authorList>
    </citation>
    <scope>NUCLEOTIDE SEQUENCE [LARGE SCALE GENOMIC DNA]</scope>
    <source>
        <strain evidence="3">CBS 100218</strain>
    </source>
</reference>
<dbReference type="HOGENOM" id="CLU_040048_2_1_1"/>
<protein>
    <recommendedName>
        <fullName evidence="1">F-box domain-containing protein</fullName>
    </recommendedName>
</protein>
<accession>R7YS02</accession>
<dbReference type="RefSeq" id="XP_007779768.1">
    <property type="nucleotide sequence ID" value="XM_007781578.1"/>
</dbReference>
<dbReference type="PROSITE" id="PS50181">
    <property type="entry name" value="FBOX"/>
    <property type="match status" value="1"/>
</dbReference>
<feature type="domain" description="F-box" evidence="1">
    <location>
        <begin position="48"/>
        <end position="94"/>
    </location>
</feature>
<dbReference type="OMA" id="GWYGTMR"/>
<dbReference type="STRING" id="1168221.R7YS02"/>
<dbReference type="GeneID" id="19900993"/>
<proteinExistence type="predicted"/>
<gene>
    <name evidence="2" type="ORF">W97_03682</name>
</gene>
<evidence type="ECO:0000313" key="2">
    <source>
        <dbReference type="EMBL" id="EON64451.1"/>
    </source>
</evidence>
<evidence type="ECO:0000313" key="3">
    <source>
        <dbReference type="Proteomes" id="UP000016924"/>
    </source>
</evidence>
<dbReference type="EMBL" id="JH767568">
    <property type="protein sequence ID" value="EON64451.1"/>
    <property type="molecule type" value="Genomic_DNA"/>
</dbReference>
<keyword evidence="3" id="KW-1185">Reference proteome</keyword>
<name>R7YS02_CONA1</name>
<evidence type="ECO:0000259" key="1">
    <source>
        <dbReference type="PROSITE" id="PS50181"/>
    </source>
</evidence>
<sequence>MDQTSMSTAQREALTYPHIEANTLDDQGLARRCPLDNGRHEGTPAFHLGDLDKLPLELLSKTLVQTDLRSLTDLRRVNRRAMEVVDSIMQYQVIVAHAPDSLRGILAIGTGQWITCQKLYDQLCTADCDHCGAFGGYLYLGTCKRVCFFCFSQVPDYLPLPLSDALQRFGLGRRIPKSVPRLRSIPGCYTRDETVLRTRLTLVDSESARQAGIALHGSVSAMEQHASEMASKRRRAYAAKRELKAEGALIPTPRRPRPTKAYDEREADPRRFLAVVRAPWLDLRTRSLEWGFHCLGCLYMDDPWQWAAKFTAETFQSHFEECGKMMEMMGDSPLRRQYVGWLEYMGLL</sequence>